<name>A0A5B1BRM2_MYCSI</name>
<organism evidence="4 5">
    <name type="scientific">Mycobacterium simiae</name>
    <name type="common">Mycobacterium habana</name>
    <dbReference type="NCBI Taxonomy" id="1784"/>
    <lineage>
        <taxon>Bacteria</taxon>
        <taxon>Bacillati</taxon>
        <taxon>Actinomycetota</taxon>
        <taxon>Actinomycetes</taxon>
        <taxon>Mycobacteriales</taxon>
        <taxon>Mycobacteriaceae</taxon>
        <taxon>Mycobacterium</taxon>
        <taxon>Mycobacterium simiae complex</taxon>
    </lineage>
</organism>
<dbReference type="EMBL" id="VTZN01000062">
    <property type="protein sequence ID" value="KAA1249993.1"/>
    <property type="molecule type" value="Genomic_DNA"/>
</dbReference>
<keyword evidence="1 2" id="KW-0732">Signal</keyword>
<evidence type="ECO:0000259" key="3">
    <source>
        <dbReference type="Pfam" id="PF09167"/>
    </source>
</evidence>
<dbReference type="GO" id="GO:0005615">
    <property type="term" value="C:extracellular space"/>
    <property type="evidence" value="ECO:0007669"/>
    <property type="project" value="InterPro"/>
</dbReference>
<dbReference type="InterPro" id="IPR029050">
    <property type="entry name" value="Immunoprotect_excell_Ig-like"/>
</dbReference>
<dbReference type="OrthoDB" id="4762478at2"/>
<accession>A0A5B1BRM2</accession>
<dbReference type="Proteomes" id="UP000324701">
    <property type="component" value="Unassembled WGS sequence"/>
</dbReference>
<keyword evidence="5" id="KW-1185">Reference proteome</keyword>
<proteinExistence type="predicted"/>
<dbReference type="Gene3D" id="2.60.40.1240">
    <property type="match status" value="1"/>
</dbReference>
<reference evidence="4 5" key="1">
    <citation type="submission" date="2019-09" db="EMBL/GenBank/DDBJ databases">
        <title>Report of infection by Mycobacterium simiae a patient suffering from pulmonary tuberculosis.</title>
        <authorList>
            <person name="Mohanty P.S."/>
            <person name="Bansal A.K."/>
            <person name="Singh H."/>
            <person name="Sharma S."/>
            <person name="Patil S.A."/>
            <person name="Upadhaya P."/>
            <person name="Singh P.K."/>
            <person name="Kumar D."/>
            <person name="Kumar S."/>
            <person name="Singh R.K."/>
            <person name="Chaudhary B."/>
        </authorList>
    </citation>
    <scope>NUCLEOTIDE SEQUENCE [LARGE SCALE GENOMIC DNA]</scope>
    <source>
        <strain evidence="4 5">JAL-560-SIM</strain>
    </source>
</reference>
<sequence length="160" mass="16891">MKIITMLRTALAILGMAMIAVASASIASAADYPVTGKLGSELTMTDTVGQVVLSWKVNNLRTSAATIPVYPVAGQLWEATATVKAVRGTVTPAISQFNARTDNGVDYRVLWQASGPDTISGATIPEGQESTGKIYFDVTGPPPTIVAMNNGMEDLMIWTQ</sequence>
<dbReference type="InterPro" id="IPR015250">
    <property type="entry name" value="MPT63-like"/>
</dbReference>
<evidence type="ECO:0000256" key="2">
    <source>
        <dbReference type="SAM" id="SignalP"/>
    </source>
</evidence>
<dbReference type="Pfam" id="PF09167">
    <property type="entry name" value="DUF1942"/>
    <property type="match status" value="1"/>
</dbReference>
<feature type="signal peptide" evidence="2">
    <location>
        <begin position="1"/>
        <end position="29"/>
    </location>
</feature>
<gene>
    <name evidence="4" type="ORF">F0Q45_11995</name>
</gene>
<feature type="domain" description="MPT63-like" evidence="3">
    <location>
        <begin position="33"/>
        <end position="158"/>
    </location>
</feature>
<evidence type="ECO:0000313" key="4">
    <source>
        <dbReference type="EMBL" id="KAA1249993.1"/>
    </source>
</evidence>
<comment type="caution">
    <text evidence="4">The sequence shown here is derived from an EMBL/GenBank/DDBJ whole genome shotgun (WGS) entry which is preliminary data.</text>
</comment>
<evidence type="ECO:0000313" key="5">
    <source>
        <dbReference type="Proteomes" id="UP000324701"/>
    </source>
</evidence>
<dbReference type="SUPFAM" id="SSF81982">
    <property type="entry name" value="Antigen MPT63/MPB63 (immunoprotective extracellular protein)"/>
    <property type="match status" value="1"/>
</dbReference>
<dbReference type="AlphaFoldDB" id="A0A5B1BRM2"/>
<dbReference type="RefSeq" id="WP_149654167.1">
    <property type="nucleotide sequence ID" value="NZ_VTZN01000062.1"/>
</dbReference>
<feature type="chain" id="PRO_5023150757" evidence="2">
    <location>
        <begin position="30"/>
        <end position="160"/>
    </location>
</feature>
<protein>
    <submittedName>
        <fullName evidence="4">DUF1942 domain-containing protein</fullName>
    </submittedName>
</protein>
<evidence type="ECO:0000256" key="1">
    <source>
        <dbReference type="ARBA" id="ARBA00022729"/>
    </source>
</evidence>